<sequence length="86" mass="9949">MSLNNSLRDQIFFYIKENPGICRTEVRDDMKLQNNVSGPAIKELIDKEMVMEGVEKVSRTTNKPGKSLYVAEAWKKEIDAQNRIFQ</sequence>
<organism evidence="1">
    <name type="scientific">marine sediment metagenome</name>
    <dbReference type="NCBI Taxonomy" id="412755"/>
    <lineage>
        <taxon>unclassified sequences</taxon>
        <taxon>metagenomes</taxon>
        <taxon>ecological metagenomes</taxon>
    </lineage>
</organism>
<protein>
    <recommendedName>
        <fullName evidence="2">Winged helix-turn-helix transcription repressor HrcA DNA-binding domain-containing protein</fullName>
    </recommendedName>
</protein>
<dbReference type="AlphaFoldDB" id="A0A0F9QPT7"/>
<accession>A0A0F9QPT7</accession>
<evidence type="ECO:0000313" key="1">
    <source>
        <dbReference type="EMBL" id="KKN39032.1"/>
    </source>
</evidence>
<proteinExistence type="predicted"/>
<evidence type="ECO:0008006" key="2">
    <source>
        <dbReference type="Google" id="ProtNLM"/>
    </source>
</evidence>
<dbReference type="EMBL" id="LAZR01001787">
    <property type="protein sequence ID" value="KKN39032.1"/>
    <property type="molecule type" value="Genomic_DNA"/>
</dbReference>
<name>A0A0F9QPT7_9ZZZZ</name>
<gene>
    <name evidence="1" type="ORF">LCGC14_0747560</name>
</gene>
<reference evidence="1" key="1">
    <citation type="journal article" date="2015" name="Nature">
        <title>Complex archaea that bridge the gap between prokaryotes and eukaryotes.</title>
        <authorList>
            <person name="Spang A."/>
            <person name="Saw J.H."/>
            <person name="Jorgensen S.L."/>
            <person name="Zaremba-Niedzwiedzka K."/>
            <person name="Martijn J."/>
            <person name="Lind A.E."/>
            <person name="van Eijk R."/>
            <person name="Schleper C."/>
            <person name="Guy L."/>
            <person name="Ettema T.J."/>
        </authorList>
    </citation>
    <scope>NUCLEOTIDE SEQUENCE</scope>
</reference>
<comment type="caution">
    <text evidence="1">The sequence shown here is derived from an EMBL/GenBank/DDBJ whole genome shotgun (WGS) entry which is preliminary data.</text>
</comment>